<gene>
    <name evidence="1" type="ORF">CTI12_AA103510</name>
</gene>
<protein>
    <submittedName>
        <fullName evidence="1">HEAT SHOCK PROTEIN 89.1</fullName>
    </submittedName>
</protein>
<dbReference type="Proteomes" id="UP000245207">
    <property type="component" value="Unassembled WGS sequence"/>
</dbReference>
<evidence type="ECO:0000313" key="1">
    <source>
        <dbReference type="EMBL" id="PWA90099.1"/>
    </source>
</evidence>
<keyword evidence="2" id="KW-1185">Reference proteome</keyword>
<evidence type="ECO:0000313" key="2">
    <source>
        <dbReference type="Proteomes" id="UP000245207"/>
    </source>
</evidence>
<dbReference type="Gene3D" id="3.30.565.10">
    <property type="entry name" value="Histidine kinase-like ATPase, C-terminal domain"/>
    <property type="match status" value="1"/>
</dbReference>
<dbReference type="STRING" id="35608.A0A2U1PWF0"/>
<sequence>MCQLMGREIMILSFHIPIKRHRNQHVISDNKEVLISFSSMMVYVLLRDSKDAGTHSNLIGQFGVGFYSAFLVADKRDDKVLEVFDSEDWLRGCNVDCFVRSSEFPGFLSTVWSLYLDGQSHDLLCIRHVV</sequence>
<keyword evidence="1" id="KW-0346">Stress response</keyword>
<dbReference type="InterPro" id="IPR036890">
    <property type="entry name" value="HATPase_C_sf"/>
</dbReference>
<organism evidence="1 2">
    <name type="scientific">Artemisia annua</name>
    <name type="common">Sweet wormwood</name>
    <dbReference type="NCBI Taxonomy" id="35608"/>
    <lineage>
        <taxon>Eukaryota</taxon>
        <taxon>Viridiplantae</taxon>
        <taxon>Streptophyta</taxon>
        <taxon>Embryophyta</taxon>
        <taxon>Tracheophyta</taxon>
        <taxon>Spermatophyta</taxon>
        <taxon>Magnoliopsida</taxon>
        <taxon>eudicotyledons</taxon>
        <taxon>Gunneridae</taxon>
        <taxon>Pentapetalae</taxon>
        <taxon>asterids</taxon>
        <taxon>campanulids</taxon>
        <taxon>Asterales</taxon>
        <taxon>Asteraceae</taxon>
        <taxon>Asteroideae</taxon>
        <taxon>Anthemideae</taxon>
        <taxon>Artemisiinae</taxon>
        <taxon>Artemisia</taxon>
    </lineage>
</organism>
<dbReference type="EMBL" id="PKPP01000655">
    <property type="protein sequence ID" value="PWA90099.1"/>
    <property type="molecule type" value="Genomic_DNA"/>
</dbReference>
<name>A0A2U1PWF0_ARTAN</name>
<dbReference type="SUPFAM" id="SSF55874">
    <property type="entry name" value="ATPase domain of HSP90 chaperone/DNA topoisomerase II/histidine kinase"/>
    <property type="match status" value="1"/>
</dbReference>
<comment type="caution">
    <text evidence="1">The sequence shown here is derived from an EMBL/GenBank/DDBJ whole genome shotgun (WGS) entry which is preliminary data.</text>
</comment>
<accession>A0A2U1PWF0</accession>
<proteinExistence type="predicted"/>
<reference evidence="1 2" key="1">
    <citation type="journal article" date="2018" name="Mol. Plant">
        <title>The genome of Artemisia annua provides insight into the evolution of Asteraceae family and artemisinin biosynthesis.</title>
        <authorList>
            <person name="Shen Q."/>
            <person name="Zhang L."/>
            <person name="Liao Z."/>
            <person name="Wang S."/>
            <person name="Yan T."/>
            <person name="Shi P."/>
            <person name="Liu M."/>
            <person name="Fu X."/>
            <person name="Pan Q."/>
            <person name="Wang Y."/>
            <person name="Lv Z."/>
            <person name="Lu X."/>
            <person name="Zhang F."/>
            <person name="Jiang W."/>
            <person name="Ma Y."/>
            <person name="Chen M."/>
            <person name="Hao X."/>
            <person name="Li L."/>
            <person name="Tang Y."/>
            <person name="Lv G."/>
            <person name="Zhou Y."/>
            <person name="Sun X."/>
            <person name="Brodelius P.E."/>
            <person name="Rose J.K.C."/>
            <person name="Tang K."/>
        </authorList>
    </citation>
    <scope>NUCLEOTIDE SEQUENCE [LARGE SCALE GENOMIC DNA]</scope>
    <source>
        <strain evidence="2">cv. Huhao1</strain>
        <tissue evidence="1">Leaf</tissue>
    </source>
</reference>
<dbReference type="AlphaFoldDB" id="A0A2U1PWF0"/>